<evidence type="ECO:0000313" key="4">
    <source>
        <dbReference type="Proteomes" id="UP000695022"/>
    </source>
</evidence>
<name>A0ABM1EZN5_PRICU</name>
<dbReference type="PROSITE" id="PS50082">
    <property type="entry name" value="WD_REPEATS_2"/>
    <property type="match status" value="2"/>
</dbReference>
<evidence type="ECO:0000256" key="3">
    <source>
        <dbReference type="PROSITE-ProRule" id="PRU00221"/>
    </source>
</evidence>
<keyword evidence="1 3" id="KW-0853">WD repeat</keyword>
<feature type="repeat" description="WD" evidence="3">
    <location>
        <begin position="113"/>
        <end position="146"/>
    </location>
</feature>
<evidence type="ECO:0000313" key="5">
    <source>
        <dbReference type="RefSeq" id="XP_014677656.1"/>
    </source>
</evidence>
<dbReference type="Pfam" id="PF00400">
    <property type="entry name" value="WD40"/>
    <property type="match status" value="3"/>
</dbReference>
<reference evidence="5" key="1">
    <citation type="submission" date="2025-08" db="UniProtKB">
        <authorList>
            <consortium name="RefSeq"/>
        </authorList>
    </citation>
    <scope>IDENTIFICATION</scope>
</reference>
<dbReference type="InterPro" id="IPR019775">
    <property type="entry name" value="WD40_repeat_CS"/>
</dbReference>
<proteinExistence type="predicted"/>
<dbReference type="SMART" id="SM00320">
    <property type="entry name" value="WD40"/>
    <property type="match status" value="3"/>
</dbReference>
<dbReference type="Proteomes" id="UP000695022">
    <property type="component" value="Unplaced"/>
</dbReference>
<gene>
    <name evidence="5" type="primary">LOC106817502</name>
</gene>
<dbReference type="GeneID" id="106817502"/>
<dbReference type="PRINTS" id="PR00320">
    <property type="entry name" value="GPROTEINBRPT"/>
</dbReference>
<keyword evidence="4" id="KW-1185">Reference proteome</keyword>
<dbReference type="SUPFAM" id="SSF50978">
    <property type="entry name" value="WD40 repeat-like"/>
    <property type="match status" value="1"/>
</dbReference>
<organism evidence="4 5">
    <name type="scientific">Priapulus caudatus</name>
    <name type="common">Priapulid worm</name>
    <dbReference type="NCBI Taxonomy" id="37621"/>
    <lineage>
        <taxon>Eukaryota</taxon>
        <taxon>Metazoa</taxon>
        <taxon>Ecdysozoa</taxon>
        <taxon>Scalidophora</taxon>
        <taxon>Priapulida</taxon>
        <taxon>Priapulimorpha</taxon>
        <taxon>Priapulimorphida</taxon>
        <taxon>Priapulidae</taxon>
        <taxon>Priapulus</taxon>
    </lineage>
</organism>
<dbReference type="PANTHER" id="PTHR19846:SF0">
    <property type="entry name" value="PRE-MRNA PROCESSING FACTOR 4"/>
    <property type="match status" value="1"/>
</dbReference>
<sequence length="146" mass="16502">MAGVWVLQVRVWQITDAKQTLKETMKEHKGSVSCIKVRSNDKECVSASTDGTCIIWDLQRFVRNQIIFANTLFRCVCYHPSECQIITSGTDRKIGYWESYDGSQIRELDGSISGSINALDISADGEHFVTGGDDKLIKVWTYNEED</sequence>
<dbReference type="PROSITE" id="PS50294">
    <property type="entry name" value="WD_REPEATS_REGION"/>
    <property type="match status" value="2"/>
</dbReference>
<dbReference type="InterPro" id="IPR036322">
    <property type="entry name" value="WD40_repeat_dom_sf"/>
</dbReference>
<dbReference type="PROSITE" id="PS00678">
    <property type="entry name" value="WD_REPEATS_1"/>
    <property type="match status" value="1"/>
</dbReference>
<evidence type="ECO:0000256" key="2">
    <source>
        <dbReference type="ARBA" id="ARBA00022737"/>
    </source>
</evidence>
<protein>
    <submittedName>
        <fullName evidence="5">Cilia- and flagella-associated protein 52-like</fullName>
    </submittedName>
</protein>
<dbReference type="InterPro" id="IPR020472">
    <property type="entry name" value="WD40_PAC1"/>
</dbReference>
<dbReference type="InterPro" id="IPR001680">
    <property type="entry name" value="WD40_rpt"/>
</dbReference>
<keyword evidence="2" id="KW-0677">Repeat</keyword>
<dbReference type="Gene3D" id="2.130.10.10">
    <property type="entry name" value="YVTN repeat-like/Quinoprotein amine dehydrogenase"/>
    <property type="match status" value="1"/>
</dbReference>
<dbReference type="PANTHER" id="PTHR19846">
    <property type="entry name" value="WD40 REPEAT PROTEIN"/>
    <property type="match status" value="1"/>
</dbReference>
<evidence type="ECO:0000256" key="1">
    <source>
        <dbReference type="ARBA" id="ARBA00022574"/>
    </source>
</evidence>
<feature type="repeat" description="WD" evidence="3">
    <location>
        <begin position="25"/>
        <end position="59"/>
    </location>
</feature>
<accession>A0ABM1EZN5</accession>
<dbReference type="InterPro" id="IPR015943">
    <property type="entry name" value="WD40/YVTN_repeat-like_dom_sf"/>
</dbReference>
<dbReference type="RefSeq" id="XP_014677656.1">
    <property type="nucleotide sequence ID" value="XM_014822170.1"/>
</dbReference>